<evidence type="ECO:0000259" key="1">
    <source>
        <dbReference type="Pfam" id="PF07705"/>
    </source>
</evidence>
<reference evidence="3" key="1">
    <citation type="submission" date="2017-09" db="EMBL/GenBank/DDBJ databases">
        <title>Depth-based differentiation of microbial function through sediment-hosted aquifers and enrichment of novel symbionts in the deep terrestrial subsurface.</title>
        <authorList>
            <person name="Probst A.J."/>
            <person name="Ladd B."/>
            <person name="Jarett J.K."/>
            <person name="Geller-Mcgrath D.E."/>
            <person name="Sieber C.M.K."/>
            <person name="Emerson J.B."/>
            <person name="Anantharaman K."/>
            <person name="Thomas B.C."/>
            <person name="Malmstrom R."/>
            <person name="Stieglmeier M."/>
            <person name="Klingl A."/>
            <person name="Woyke T."/>
            <person name="Ryan C.M."/>
            <person name="Banfield J.F."/>
        </authorList>
    </citation>
    <scope>NUCLEOTIDE SEQUENCE [LARGE SCALE GENOMIC DNA]</scope>
</reference>
<organism evidence="2 3">
    <name type="scientific">Candidatus Kaiserbacteria bacterium CG10_big_fil_rev_8_21_14_0_10_45_20</name>
    <dbReference type="NCBI Taxonomy" id="1974607"/>
    <lineage>
        <taxon>Bacteria</taxon>
        <taxon>Candidatus Kaiseribacteriota</taxon>
    </lineage>
</organism>
<protein>
    <recommendedName>
        <fullName evidence="1">CARDB domain-containing protein</fullName>
    </recommendedName>
</protein>
<accession>A0A2H0UFS0</accession>
<feature type="non-terminal residue" evidence="2">
    <location>
        <position position="1"/>
    </location>
</feature>
<dbReference type="Pfam" id="PF07705">
    <property type="entry name" value="CARDB"/>
    <property type="match status" value="2"/>
</dbReference>
<dbReference type="InterPro" id="IPR013783">
    <property type="entry name" value="Ig-like_fold"/>
</dbReference>
<evidence type="ECO:0000313" key="2">
    <source>
        <dbReference type="EMBL" id="PIR85263.1"/>
    </source>
</evidence>
<dbReference type="EMBL" id="PFBH01000011">
    <property type="protein sequence ID" value="PIR85263.1"/>
    <property type="molecule type" value="Genomic_DNA"/>
</dbReference>
<proteinExistence type="predicted"/>
<dbReference type="AlphaFoldDB" id="A0A2H0UFS0"/>
<evidence type="ECO:0000313" key="3">
    <source>
        <dbReference type="Proteomes" id="UP000229315"/>
    </source>
</evidence>
<dbReference type="InterPro" id="IPR011635">
    <property type="entry name" value="CARDB"/>
</dbReference>
<feature type="domain" description="CARDB" evidence="1">
    <location>
        <begin position="227"/>
        <end position="336"/>
    </location>
</feature>
<feature type="domain" description="CARDB" evidence="1">
    <location>
        <begin position="32"/>
        <end position="137"/>
    </location>
</feature>
<dbReference type="Proteomes" id="UP000229315">
    <property type="component" value="Unassembled WGS sequence"/>
</dbReference>
<name>A0A2H0UFS0_9BACT</name>
<sequence length="440" mass="45537">KTGQVVVSSGGQTRTVSCSNSLSVTVEPLPDVVAGAVSPRSTMVGESTTLYGTISNIGNESTGRSFTSTFKIDNDANHSLLYSSRQVTTPTVSAGSNRSIQTNVTFPSPGVWYTQLCADQNASANGVIDESNEKNNCGAWVQVTVDALPTPTATLSAVPSSIDNGQSSLLSWSSTNTTACVGNNFSTGGATSGSEVVSPVSNTTYTLTCNGVGGSAQDIKTVTVVNKPDLSVSSVTPSSATAEEPVALRTTVSNSGSITTGSSFTNTFFIDNNSSHGSVYATQSRTMSALNVGQSRTAEASFTFPTAGTWYVRACADQNALGTGTISEFNESNNCSSWRTVTVAQPVPPTPEAEISISASPETVSPQETATISWSVEHVAGSCSVSGTNGQNFTARAPSGSRETIVIDARVTYTLSCTDLFGEQQTASVTVNLVPEFQEI</sequence>
<comment type="caution">
    <text evidence="2">The sequence shown here is derived from an EMBL/GenBank/DDBJ whole genome shotgun (WGS) entry which is preliminary data.</text>
</comment>
<dbReference type="Gene3D" id="2.60.40.10">
    <property type="entry name" value="Immunoglobulins"/>
    <property type="match status" value="2"/>
</dbReference>
<gene>
    <name evidence="2" type="ORF">COU15_01640</name>
</gene>